<accession>A0A0D2LLS0</accession>
<name>A0A0D2LLS0_9CHLO</name>
<dbReference type="RefSeq" id="XP_013891749.1">
    <property type="nucleotide sequence ID" value="XM_014036295.1"/>
</dbReference>
<evidence type="ECO:0000256" key="1">
    <source>
        <dbReference type="SAM" id="MobiDB-lite"/>
    </source>
</evidence>
<protein>
    <recommendedName>
        <fullName evidence="2">CobN/magnesium chelatase domain-containing protein</fullName>
    </recommendedName>
</protein>
<dbReference type="GeneID" id="25732876"/>
<feature type="domain" description="CobN/magnesium chelatase" evidence="2">
    <location>
        <begin position="19"/>
        <end position="78"/>
    </location>
</feature>
<sequence length="101" mass="11202">MNLNHPAGPPHPPTPSAQGWGATTGYQDQWTWDQASETYALDPEMSAKLRAANPQAYANVLRRCLEAAGRGIWRPDESVVQQLRQRFAEMDDELEGVAGPR</sequence>
<dbReference type="EMBL" id="KK105366">
    <property type="protein sequence ID" value="KIY92729.1"/>
    <property type="molecule type" value="Genomic_DNA"/>
</dbReference>
<evidence type="ECO:0000313" key="4">
    <source>
        <dbReference type="Proteomes" id="UP000054498"/>
    </source>
</evidence>
<dbReference type="STRING" id="145388.A0A0D2LLS0"/>
<gene>
    <name evidence="3" type="ORF">MNEG_15235</name>
</gene>
<dbReference type="InterPro" id="IPR003672">
    <property type="entry name" value="CobN/Mg_chltase"/>
</dbReference>
<feature type="region of interest" description="Disordered" evidence="1">
    <location>
        <begin position="1"/>
        <end position="25"/>
    </location>
</feature>
<reference evidence="3 4" key="1">
    <citation type="journal article" date="2013" name="BMC Genomics">
        <title>Reconstruction of the lipid metabolism for the microalga Monoraphidium neglectum from its genome sequence reveals characteristics suitable for biofuel production.</title>
        <authorList>
            <person name="Bogen C."/>
            <person name="Al-Dilaimi A."/>
            <person name="Albersmeier A."/>
            <person name="Wichmann J."/>
            <person name="Grundmann M."/>
            <person name="Rupp O."/>
            <person name="Lauersen K.J."/>
            <person name="Blifernez-Klassen O."/>
            <person name="Kalinowski J."/>
            <person name="Goesmann A."/>
            <person name="Mussgnug J.H."/>
            <person name="Kruse O."/>
        </authorList>
    </citation>
    <scope>NUCLEOTIDE SEQUENCE [LARGE SCALE GENOMIC DNA]</scope>
    <source>
        <strain evidence="3 4">SAG 48.87</strain>
    </source>
</reference>
<dbReference type="OrthoDB" id="10252009at2759"/>
<dbReference type="PANTHER" id="PTHR44119:SF1">
    <property type="entry name" value="MAGNESIUM-CHELATASE SUBUNIT CHLH, CHLOROPLASTIC"/>
    <property type="match status" value="1"/>
</dbReference>
<dbReference type="PANTHER" id="PTHR44119">
    <property type="entry name" value="MAGNESIUM-CHELATASE SUBUNIT CHLH, CHLOROPLASTIC"/>
    <property type="match status" value="1"/>
</dbReference>
<dbReference type="AlphaFoldDB" id="A0A0D2LLS0"/>
<dbReference type="Pfam" id="PF02514">
    <property type="entry name" value="CobN-Mg_chel"/>
    <property type="match status" value="1"/>
</dbReference>
<proteinExistence type="predicted"/>
<dbReference type="Proteomes" id="UP000054498">
    <property type="component" value="Unassembled WGS sequence"/>
</dbReference>
<organism evidence="3 4">
    <name type="scientific">Monoraphidium neglectum</name>
    <dbReference type="NCBI Taxonomy" id="145388"/>
    <lineage>
        <taxon>Eukaryota</taxon>
        <taxon>Viridiplantae</taxon>
        <taxon>Chlorophyta</taxon>
        <taxon>core chlorophytes</taxon>
        <taxon>Chlorophyceae</taxon>
        <taxon>CS clade</taxon>
        <taxon>Sphaeropleales</taxon>
        <taxon>Selenastraceae</taxon>
        <taxon>Monoraphidium</taxon>
    </lineage>
</organism>
<dbReference type="KEGG" id="mng:MNEG_15235"/>
<evidence type="ECO:0000313" key="3">
    <source>
        <dbReference type="EMBL" id="KIY92729.1"/>
    </source>
</evidence>
<keyword evidence="4" id="KW-1185">Reference proteome</keyword>
<evidence type="ECO:0000259" key="2">
    <source>
        <dbReference type="Pfam" id="PF02514"/>
    </source>
</evidence>